<comment type="similarity">
    <text evidence="8">Belongs to the class-I aminoacyl-tRNA synthetase family. ValS type 1 subfamily.</text>
</comment>
<dbReference type="InterPro" id="IPR033705">
    <property type="entry name" value="Anticodon_Ia_Val"/>
</dbReference>
<dbReference type="Proteomes" id="UP000265496">
    <property type="component" value="Unassembled WGS sequence"/>
</dbReference>
<proteinExistence type="inferred from homology"/>
<evidence type="ECO:0000256" key="3">
    <source>
        <dbReference type="ARBA" id="ARBA00022741"/>
    </source>
</evidence>
<feature type="short sequence motif" description="'KMSKS' region" evidence="8">
    <location>
        <begin position="532"/>
        <end position="536"/>
    </location>
</feature>
<dbReference type="PROSITE" id="PS00178">
    <property type="entry name" value="AA_TRNA_LIGASE_I"/>
    <property type="match status" value="1"/>
</dbReference>
<comment type="domain">
    <text evidence="8">ValRS has two distinct active sites: one for aminoacylation and one for editing. The misactivated threonine is translocated from the active site to the editing site.</text>
</comment>
<evidence type="ECO:0000256" key="2">
    <source>
        <dbReference type="ARBA" id="ARBA00022598"/>
    </source>
</evidence>
<comment type="caution">
    <text evidence="11">The sequence shown here is derived from an EMBL/GenBank/DDBJ whole genome shotgun (WGS) entry which is preliminary data.</text>
</comment>
<keyword evidence="4 8" id="KW-0067">ATP-binding</keyword>
<dbReference type="Pfam" id="PF08264">
    <property type="entry name" value="Anticodon_1"/>
    <property type="match status" value="1"/>
</dbReference>
<evidence type="ECO:0000313" key="11">
    <source>
        <dbReference type="EMBL" id="RIU86572.1"/>
    </source>
</evidence>
<dbReference type="CDD" id="cd00817">
    <property type="entry name" value="ValRS_core"/>
    <property type="match status" value="1"/>
</dbReference>
<dbReference type="PANTHER" id="PTHR11946">
    <property type="entry name" value="VALYL-TRNA SYNTHETASES"/>
    <property type="match status" value="1"/>
</dbReference>
<dbReference type="SUPFAM" id="SSF47323">
    <property type="entry name" value="Anticodon-binding domain of a subclass of class I aminoacyl-tRNA synthetases"/>
    <property type="match status" value="1"/>
</dbReference>
<dbReference type="PRINTS" id="PR00986">
    <property type="entry name" value="TRNASYNTHVAL"/>
</dbReference>
<evidence type="ECO:0000256" key="6">
    <source>
        <dbReference type="ARBA" id="ARBA00023054"/>
    </source>
</evidence>
<dbReference type="CDD" id="cd07962">
    <property type="entry name" value="Anticodon_Ia_Val"/>
    <property type="match status" value="1"/>
</dbReference>
<evidence type="ECO:0000256" key="1">
    <source>
        <dbReference type="ARBA" id="ARBA00022490"/>
    </source>
</evidence>
<dbReference type="InterPro" id="IPR001412">
    <property type="entry name" value="aa-tRNA-synth_I_CS"/>
</dbReference>
<dbReference type="GO" id="GO:0006438">
    <property type="term" value="P:valyl-tRNA aminoacylation"/>
    <property type="evidence" value="ECO:0007669"/>
    <property type="project" value="UniProtKB-UniRule"/>
</dbReference>
<dbReference type="Gene3D" id="1.10.730.10">
    <property type="entry name" value="Isoleucyl-tRNA Synthetase, Domain 1"/>
    <property type="match status" value="1"/>
</dbReference>
<dbReference type="NCBIfam" id="NF004349">
    <property type="entry name" value="PRK05729.1"/>
    <property type="match status" value="1"/>
</dbReference>
<dbReference type="SUPFAM" id="SSF52374">
    <property type="entry name" value="Nucleotidylyl transferase"/>
    <property type="match status" value="1"/>
</dbReference>
<dbReference type="RefSeq" id="WP_158365912.1">
    <property type="nucleotide sequence ID" value="NZ_QWZP01000001.1"/>
</dbReference>
<dbReference type="InterPro" id="IPR013155">
    <property type="entry name" value="M/V/L/I-tRNA-synth_anticd-bd"/>
</dbReference>
<sequence>MNNIKVYDHKNVENKIYQYWIDKNYFSSYPDNRKPYTIIMPPPNITGILHMGHILNNTIQDILIRYARMKGYNACWIPGTDHASIATEAKIVSYLKKKCLYKEKIGRQEFLKIACKWKNKYEKIIINQIKKIGCSCDWNRKKFTMDSIMNESVTKIFVKLYKEGKIYRDYSIVNWDPYAKTTVSNEEIIYKKYNGKLFYIQYKIEGENNFLTVATTRPETILADTAICINPKDKRYFHLKNKRVIIPLCSRSIPIIEDDYVDMNFGTGCLKITPAHDKNDKLIADRHNLSVINIFDDRAIINKNGLIFYGKERFKARKEIIEFLKNKKRLVKIDNYIYNIGISERTKYIIEPKLSIQWFVNMKDLIIPTINFINNKKINFYPKKIKTKFNHWLYNIHDWNISRQLWWGHRLPVYYYNNEDFVVSETIEGALKEARIKSDNNFLSYKDLRQENDVLDTWFSSWLWPISVFDGIRFPNNNEIKYYYPTQNLVTAPDILFFWVTRMIMSGYYLMGTPPFKNIYFTGVVKDKKNIKMSKSLGNSPNPIDLIDKYGADAVRVGILLSANAGNDLIFDENICLKGRNLANKIWNAFILINTLKSVNFLKANISAELAIKWFDNKINKFLYKIEFSIKKYRFSESFMMIYKLFWHDFCSLYLELIKSNSKILNKKIINKTIFFFKKIIKLFHPYMPFITEKIWQNFKSKKNENDLIITNLPKKYLFNNKLIKKFKKSITFISRIRNLRIHNNISNNKKIKLLILSENKTKLFYSLILKLGNISSLHVFKKKPKKKYYSLIFETKEYFIPKLLNSNYLEQKIKNKIFIKKMFLKKIKNKINNKKFLEHASLDIVKKEKQKELDCIKNIFILKKKINEFSIMPNE</sequence>
<dbReference type="HAMAP" id="MF_02004">
    <property type="entry name" value="Val_tRNA_synth_type1"/>
    <property type="match status" value="1"/>
</dbReference>
<dbReference type="InterPro" id="IPR002303">
    <property type="entry name" value="Valyl-tRNA_ligase"/>
</dbReference>
<evidence type="ECO:0000256" key="5">
    <source>
        <dbReference type="ARBA" id="ARBA00022917"/>
    </source>
</evidence>
<comment type="subcellular location">
    <subcellularLocation>
        <location evidence="8">Cytoplasm</location>
    </subcellularLocation>
</comment>
<comment type="catalytic activity">
    <reaction evidence="8">
        <text>tRNA(Val) + L-valine + ATP = L-valyl-tRNA(Val) + AMP + diphosphate</text>
        <dbReference type="Rhea" id="RHEA:10704"/>
        <dbReference type="Rhea" id="RHEA-COMP:9672"/>
        <dbReference type="Rhea" id="RHEA-COMP:9708"/>
        <dbReference type="ChEBI" id="CHEBI:30616"/>
        <dbReference type="ChEBI" id="CHEBI:33019"/>
        <dbReference type="ChEBI" id="CHEBI:57762"/>
        <dbReference type="ChEBI" id="CHEBI:78442"/>
        <dbReference type="ChEBI" id="CHEBI:78537"/>
        <dbReference type="ChEBI" id="CHEBI:456215"/>
        <dbReference type="EC" id="6.1.1.9"/>
    </reaction>
</comment>
<comment type="domain">
    <text evidence="8">The C-terminal coiled-coil domain is crucial for aminoacylation activity.</text>
</comment>
<dbReference type="SUPFAM" id="SSF50677">
    <property type="entry name" value="ValRS/IleRS/LeuRS editing domain"/>
    <property type="match status" value="1"/>
</dbReference>
<feature type="binding site" evidence="8">
    <location>
        <position position="535"/>
    </location>
    <ligand>
        <name>ATP</name>
        <dbReference type="ChEBI" id="CHEBI:30616"/>
    </ligand>
</feature>
<evidence type="ECO:0000259" key="9">
    <source>
        <dbReference type="Pfam" id="PF00133"/>
    </source>
</evidence>
<dbReference type="AlphaFoldDB" id="A0A3A1MLL1"/>
<dbReference type="EMBL" id="QWZP01000001">
    <property type="protein sequence ID" value="RIU86572.1"/>
    <property type="molecule type" value="Genomic_DNA"/>
</dbReference>
<evidence type="ECO:0000313" key="12">
    <source>
        <dbReference type="Proteomes" id="UP000265496"/>
    </source>
</evidence>
<dbReference type="GO" id="GO:0005829">
    <property type="term" value="C:cytosol"/>
    <property type="evidence" value="ECO:0007669"/>
    <property type="project" value="TreeGrafter"/>
</dbReference>
<accession>A0A3A1MLL1</accession>
<dbReference type="InterPro" id="IPR002300">
    <property type="entry name" value="aa-tRNA-synth_Ia"/>
</dbReference>
<dbReference type="InterPro" id="IPR009008">
    <property type="entry name" value="Val/Leu/Ile-tRNA-synth_edit"/>
</dbReference>
<dbReference type="Gene3D" id="3.90.740.10">
    <property type="entry name" value="Valyl/Leucyl/Isoleucyl-tRNA synthetase, editing domain"/>
    <property type="match status" value="1"/>
</dbReference>
<comment type="function">
    <text evidence="8">Catalyzes the attachment of valine to tRNA(Val). As ValRS can inadvertently accommodate and process structurally similar amino acids such as threonine, to avoid such errors, it has a 'posttransfer' editing activity that hydrolyzes mischarged Thr-tRNA(Val) in a tRNA-dependent manner.</text>
</comment>
<evidence type="ECO:0000256" key="7">
    <source>
        <dbReference type="ARBA" id="ARBA00023146"/>
    </source>
</evidence>
<protein>
    <recommendedName>
        <fullName evidence="8">Valine--tRNA ligase</fullName>
        <ecNumber evidence="8">6.1.1.9</ecNumber>
    </recommendedName>
    <alternativeName>
        <fullName evidence="8">Valyl-tRNA synthetase</fullName>
        <shortName evidence="8">ValRS</shortName>
    </alternativeName>
</protein>
<dbReference type="Gene3D" id="3.40.50.620">
    <property type="entry name" value="HUPs"/>
    <property type="match status" value="2"/>
</dbReference>
<dbReference type="GO" id="GO:0005524">
    <property type="term" value="F:ATP binding"/>
    <property type="evidence" value="ECO:0007669"/>
    <property type="project" value="UniProtKB-UniRule"/>
</dbReference>
<dbReference type="EC" id="6.1.1.9" evidence="8"/>
<evidence type="ECO:0000256" key="8">
    <source>
        <dbReference type="HAMAP-Rule" id="MF_02004"/>
    </source>
</evidence>
<reference evidence="12" key="1">
    <citation type="submission" date="2018-08" db="EMBL/GenBank/DDBJ databases">
        <authorList>
            <person name="Dai Z."/>
        </authorList>
    </citation>
    <scope>NUCLEOTIDE SEQUENCE [LARGE SCALE GENOMIC DNA]</scope>
    <source>
        <strain evidence="12">KPTW1</strain>
    </source>
</reference>
<dbReference type="GO" id="GO:0004832">
    <property type="term" value="F:valine-tRNA ligase activity"/>
    <property type="evidence" value="ECO:0007669"/>
    <property type="project" value="UniProtKB-UniRule"/>
</dbReference>
<reference evidence="11 12" key="2">
    <citation type="submission" date="2018-10" db="EMBL/GenBank/DDBJ databases">
        <title>Draft genome sequence of Candidatus Sulcia muelleri from Kolla paulula, a vector of Xylella fastidiosa causing Pierces disease of grapevine in Taiwan.</title>
        <authorList>
            <person name="Shih H.-T."/>
        </authorList>
    </citation>
    <scope>NUCLEOTIDE SEQUENCE [LARGE SCALE GENOMIC DNA]</scope>
    <source>
        <strain evidence="11 12">KPTW1</strain>
    </source>
</reference>
<dbReference type="InterPro" id="IPR014729">
    <property type="entry name" value="Rossmann-like_a/b/a_fold"/>
</dbReference>
<keyword evidence="6 8" id="KW-0175">Coiled coil</keyword>
<comment type="subunit">
    <text evidence="8">Monomer.</text>
</comment>
<evidence type="ECO:0000256" key="4">
    <source>
        <dbReference type="ARBA" id="ARBA00022840"/>
    </source>
</evidence>
<keyword evidence="5 8" id="KW-0648">Protein biosynthesis</keyword>
<name>A0A3A1MLL1_9FLAO</name>
<dbReference type="NCBIfam" id="TIGR00422">
    <property type="entry name" value="valS"/>
    <property type="match status" value="1"/>
</dbReference>
<dbReference type="InterPro" id="IPR009080">
    <property type="entry name" value="tRNAsynth_Ia_anticodon-bd"/>
</dbReference>
<organism evidence="11 12">
    <name type="scientific">Candidatus Karelsulcia muelleri</name>
    <dbReference type="NCBI Taxonomy" id="336810"/>
    <lineage>
        <taxon>Bacteria</taxon>
        <taxon>Pseudomonadati</taxon>
        <taxon>Bacteroidota</taxon>
        <taxon>Flavobacteriia</taxon>
        <taxon>Flavobacteriales</taxon>
        <taxon>Candidatus Karelsulcia</taxon>
    </lineage>
</organism>
<dbReference type="GO" id="GO:0002161">
    <property type="term" value="F:aminoacyl-tRNA deacylase activity"/>
    <property type="evidence" value="ECO:0007669"/>
    <property type="project" value="InterPro"/>
</dbReference>
<feature type="domain" description="Aminoacyl-tRNA synthetase class Ia" evidence="9">
    <location>
        <begin position="15"/>
        <end position="569"/>
    </location>
</feature>
<evidence type="ECO:0000259" key="10">
    <source>
        <dbReference type="Pfam" id="PF08264"/>
    </source>
</evidence>
<keyword evidence="1 8" id="KW-0963">Cytoplasm</keyword>
<dbReference type="PANTHER" id="PTHR11946:SF109">
    <property type="entry name" value="VALINE--TRNA LIGASE"/>
    <property type="match status" value="1"/>
</dbReference>
<keyword evidence="2 8" id="KW-0436">Ligase</keyword>
<dbReference type="Pfam" id="PF00133">
    <property type="entry name" value="tRNA-synt_1"/>
    <property type="match status" value="1"/>
</dbReference>
<feature type="domain" description="Methionyl/Valyl/Leucyl/Isoleucyl-tRNA synthetase anticodon-binding" evidence="10">
    <location>
        <begin position="613"/>
        <end position="755"/>
    </location>
</feature>
<keyword evidence="3 8" id="KW-0547">Nucleotide-binding</keyword>
<keyword evidence="7 8" id="KW-0030">Aminoacyl-tRNA synthetase</keyword>
<gene>
    <name evidence="8" type="primary">valS</name>
    <name evidence="11" type="ORF">D2A33_00010</name>
</gene>
<feature type="short sequence motif" description="'HIGH' region" evidence="8">
    <location>
        <begin position="43"/>
        <end position="53"/>
    </location>
</feature>